<dbReference type="PROSITE" id="PS50943">
    <property type="entry name" value="HTH_CROC1"/>
    <property type="match status" value="1"/>
</dbReference>
<dbReference type="Proteomes" id="UP000007807">
    <property type="component" value="Chromosome"/>
</dbReference>
<keyword evidence="1" id="KW-0238">DNA-binding</keyword>
<gene>
    <name evidence="3" type="ordered locus">MCON_0781</name>
</gene>
<dbReference type="Gene3D" id="2.60.120.10">
    <property type="entry name" value="Jelly Rolls"/>
    <property type="match status" value="1"/>
</dbReference>
<dbReference type="Pfam" id="PF07883">
    <property type="entry name" value="Cupin_2"/>
    <property type="match status" value="1"/>
</dbReference>
<keyword evidence="4" id="KW-1185">Reference proteome</keyword>
<proteinExistence type="predicted"/>
<dbReference type="CDD" id="cd00093">
    <property type="entry name" value="HTH_XRE"/>
    <property type="match status" value="1"/>
</dbReference>
<dbReference type="InterPro" id="IPR010982">
    <property type="entry name" value="Lambda_DNA-bd_dom_sf"/>
</dbReference>
<evidence type="ECO:0000313" key="3">
    <source>
        <dbReference type="EMBL" id="AEB67580.1"/>
    </source>
</evidence>
<dbReference type="GO" id="GO:0005829">
    <property type="term" value="C:cytosol"/>
    <property type="evidence" value="ECO:0007669"/>
    <property type="project" value="TreeGrafter"/>
</dbReference>
<dbReference type="HOGENOM" id="CLU_085376_3_2_2"/>
<dbReference type="PANTHER" id="PTHR46797">
    <property type="entry name" value="HTH-TYPE TRANSCRIPTIONAL REGULATOR"/>
    <property type="match status" value="1"/>
</dbReference>
<organism evidence="3 4">
    <name type="scientific">Methanothrix soehngenii (strain ATCC 5969 / DSM 3671 / JCM 10134 / NBRC 103675 / OCM 69 / GP-6)</name>
    <name type="common">Methanosaeta concilii</name>
    <dbReference type="NCBI Taxonomy" id="990316"/>
    <lineage>
        <taxon>Archaea</taxon>
        <taxon>Methanobacteriati</taxon>
        <taxon>Methanobacteriota</taxon>
        <taxon>Stenosarchaea group</taxon>
        <taxon>Methanomicrobia</taxon>
        <taxon>Methanotrichales</taxon>
        <taxon>Methanotrichaceae</taxon>
        <taxon>Methanothrix</taxon>
    </lineage>
</organism>
<protein>
    <recommendedName>
        <fullName evidence="2">HTH cro/C1-type domain-containing protein</fullName>
    </recommendedName>
</protein>
<dbReference type="AlphaFoldDB" id="F4BY75"/>
<dbReference type="Gene3D" id="1.10.260.40">
    <property type="entry name" value="lambda repressor-like DNA-binding domains"/>
    <property type="match status" value="1"/>
</dbReference>
<dbReference type="PANTHER" id="PTHR46797:SF19">
    <property type="entry name" value="BLL2473 PROTEIN"/>
    <property type="match status" value="1"/>
</dbReference>
<dbReference type="SUPFAM" id="SSF51182">
    <property type="entry name" value="RmlC-like cupins"/>
    <property type="match status" value="1"/>
</dbReference>
<dbReference type="InParanoid" id="F4BY75"/>
<dbReference type="GO" id="GO:0003677">
    <property type="term" value="F:DNA binding"/>
    <property type="evidence" value="ECO:0007669"/>
    <property type="project" value="UniProtKB-KW"/>
</dbReference>
<dbReference type="STRING" id="990316.MCON_0781"/>
<dbReference type="InterPro" id="IPR001387">
    <property type="entry name" value="Cro/C1-type_HTH"/>
</dbReference>
<name>F4BY75_METSG</name>
<dbReference type="CDD" id="cd02209">
    <property type="entry name" value="cupin_XRE_C"/>
    <property type="match status" value="1"/>
</dbReference>
<dbReference type="Pfam" id="PF13560">
    <property type="entry name" value="HTH_31"/>
    <property type="match status" value="1"/>
</dbReference>
<evidence type="ECO:0000256" key="1">
    <source>
        <dbReference type="ARBA" id="ARBA00023125"/>
    </source>
</evidence>
<dbReference type="InterPro" id="IPR050807">
    <property type="entry name" value="TransReg_Diox_bact_type"/>
</dbReference>
<accession>F4BY75</accession>
<dbReference type="EMBL" id="CP002565">
    <property type="protein sequence ID" value="AEB67580.1"/>
    <property type="molecule type" value="Genomic_DNA"/>
</dbReference>
<evidence type="ECO:0000259" key="2">
    <source>
        <dbReference type="PROSITE" id="PS50943"/>
    </source>
</evidence>
<dbReference type="InterPro" id="IPR013096">
    <property type="entry name" value="Cupin_2"/>
</dbReference>
<evidence type="ECO:0000313" key="4">
    <source>
        <dbReference type="Proteomes" id="UP000007807"/>
    </source>
</evidence>
<dbReference type="SMART" id="SM00530">
    <property type="entry name" value="HTH_XRE"/>
    <property type="match status" value="1"/>
</dbReference>
<sequence>MCMKETLEEIGTRLRELRELNRVSPEEMAEHLNVAVDTYNCYEDGMLDIPASILIGIARRLNVDTGLLLTGEESKMSIFAITRKGEGVEVERRKQYHYQSLARKFANKKAEPFIVTIDPKKESQSHPVHSLYSHPGQEFEYVLEGTLKITINENEVILNEGDSIFFDSTYDHVMEALSDKPVKLLAVVM</sequence>
<dbReference type="KEGG" id="mcj:MCON_0781"/>
<dbReference type="InterPro" id="IPR011051">
    <property type="entry name" value="RmlC_Cupin_sf"/>
</dbReference>
<feature type="domain" description="HTH cro/C1-type" evidence="2">
    <location>
        <begin position="14"/>
        <end position="68"/>
    </location>
</feature>
<reference evidence="3 4" key="1">
    <citation type="journal article" date="2011" name="J. Bacteriol.">
        <title>Complete genome sequence of Methanosaeta concilii, a specialist in aceticlastic methanogenesis.</title>
        <authorList>
            <person name="Barber R.D."/>
            <person name="Zhang L."/>
            <person name="Harnack M."/>
            <person name="Olson M.V."/>
            <person name="Kaul R."/>
            <person name="Ingram-Smith C."/>
            <person name="Smith K.S."/>
        </authorList>
    </citation>
    <scope>NUCLEOTIDE SEQUENCE [LARGE SCALE GENOMIC DNA]</scope>
    <source>
        <strain evidence="4">ATCC 5969 / DSM 3671 / JCM 10134 / NBRC 103675 / OCM 69 / GP-6</strain>
    </source>
</reference>
<dbReference type="InterPro" id="IPR014710">
    <property type="entry name" value="RmlC-like_jellyroll"/>
</dbReference>
<dbReference type="SUPFAM" id="SSF47413">
    <property type="entry name" value="lambda repressor-like DNA-binding domains"/>
    <property type="match status" value="1"/>
</dbReference>
<dbReference type="GO" id="GO:0003700">
    <property type="term" value="F:DNA-binding transcription factor activity"/>
    <property type="evidence" value="ECO:0007669"/>
    <property type="project" value="TreeGrafter"/>
</dbReference>